<reference evidence="6" key="1">
    <citation type="submission" date="2019-03" db="UniProtKB">
        <authorList>
            <consortium name="Ensembl"/>
        </authorList>
    </citation>
    <scope>IDENTIFICATION</scope>
</reference>
<evidence type="ECO:0000256" key="2">
    <source>
        <dbReference type="ARBA" id="ARBA00022737"/>
    </source>
</evidence>
<feature type="domain" description="RRM" evidence="5">
    <location>
        <begin position="66"/>
        <end position="149"/>
    </location>
</feature>
<dbReference type="InterPro" id="IPR034196">
    <property type="entry name" value="CELF1/2_RRM1"/>
</dbReference>
<feature type="domain" description="RRM" evidence="5">
    <location>
        <begin position="158"/>
        <end position="238"/>
    </location>
</feature>
<evidence type="ECO:0000313" key="6">
    <source>
        <dbReference type="Ensembl" id="ENSUMAP00000017585"/>
    </source>
</evidence>
<dbReference type="CDD" id="cd12631">
    <property type="entry name" value="RRM1_CELF1_2_Bruno"/>
    <property type="match status" value="1"/>
</dbReference>
<accession>A0A452UA40</accession>
<keyword evidence="2" id="KW-0677">Repeat</keyword>
<dbReference type="InterPro" id="IPR000504">
    <property type="entry name" value="RRM_dom"/>
</dbReference>
<proteinExistence type="inferred from homology"/>
<gene>
    <name evidence="6" type="primary">CELF2</name>
</gene>
<name>A0A452UA40_URSMA</name>
<dbReference type="Gene3D" id="3.30.70.330">
    <property type="match status" value="3"/>
</dbReference>
<keyword evidence="3 4" id="KW-0694">RNA-binding</keyword>
<dbReference type="SMART" id="SM00360">
    <property type="entry name" value="RRM"/>
    <property type="match status" value="3"/>
</dbReference>
<dbReference type="PANTHER" id="PTHR24012">
    <property type="entry name" value="RNA BINDING PROTEIN"/>
    <property type="match status" value="1"/>
</dbReference>
<dbReference type="GeneTree" id="ENSGT00940000155461"/>
<protein>
    <submittedName>
        <fullName evidence="6">CUGBP Elav-like family member 2</fullName>
    </submittedName>
</protein>
<dbReference type="InterPro" id="IPR035979">
    <property type="entry name" value="RBD_domain_sf"/>
</dbReference>
<dbReference type="PRINTS" id="PR00961">
    <property type="entry name" value="HUDSXLRNA"/>
</dbReference>
<evidence type="ECO:0000259" key="5">
    <source>
        <dbReference type="PROSITE" id="PS50102"/>
    </source>
</evidence>
<dbReference type="Pfam" id="PF00076">
    <property type="entry name" value="RRM_1"/>
    <property type="match status" value="3"/>
</dbReference>
<organism evidence="6">
    <name type="scientific">Ursus maritimus</name>
    <name type="common">Polar bear</name>
    <name type="synonym">Thalarctos maritimus</name>
    <dbReference type="NCBI Taxonomy" id="29073"/>
    <lineage>
        <taxon>Eukaryota</taxon>
        <taxon>Metazoa</taxon>
        <taxon>Chordata</taxon>
        <taxon>Craniata</taxon>
        <taxon>Vertebrata</taxon>
        <taxon>Euteleostomi</taxon>
        <taxon>Mammalia</taxon>
        <taxon>Eutheria</taxon>
        <taxon>Laurasiatheria</taxon>
        <taxon>Carnivora</taxon>
        <taxon>Caniformia</taxon>
        <taxon>Ursidae</taxon>
        <taxon>Ursus</taxon>
    </lineage>
</organism>
<evidence type="ECO:0000256" key="4">
    <source>
        <dbReference type="PROSITE-ProRule" id="PRU00176"/>
    </source>
</evidence>
<evidence type="ECO:0000256" key="3">
    <source>
        <dbReference type="ARBA" id="ARBA00022884"/>
    </source>
</evidence>
<dbReference type="InterPro" id="IPR002343">
    <property type="entry name" value="Hud_Sxl_RNA"/>
</dbReference>
<dbReference type="FunFam" id="3.30.70.330:FF:000015">
    <property type="entry name" value="CUGBP Elav-like family member 1 isoform 2"/>
    <property type="match status" value="1"/>
</dbReference>
<evidence type="ECO:0000256" key="1">
    <source>
        <dbReference type="ARBA" id="ARBA00009621"/>
    </source>
</evidence>
<comment type="similarity">
    <text evidence="1">Belongs to the CELF/BRUNOL family.</text>
</comment>
<dbReference type="CDD" id="cd12634">
    <property type="entry name" value="RRM2_CELF1_2"/>
    <property type="match status" value="1"/>
</dbReference>
<dbReference type="InterPro" id="IPR034198">
    <property type="entry name" value="CELF1/2_RRM2"/>
</dbReference>
<dbReference type="PROSITE" id="PS50102">
    <property type="entry name" value="RRM"/>
    <property type="match status" value="2"/>
</dbReference>
<sequence>EIALCPVLLFLLLPPPRPHPTPIFFLPVPHRAALTLAPGSLFDSNGTANKMNGALDHSDQPDPDAIKMFVGQIPRSWSEKELKELFEPYGAVYQINVLRDRSQNPPQSKGCCFVTFYTRKAALEAQNALHNIKTLPGMHHPIQMKPADSEKSNAVEDRKLFIGMVSKKCNENDIRVMFSPFGQIEECRILRGPDGLSRGCAFVTFSTRAMAQNAIKAMHQSQTMEGCSSPIVVKFADTQKDKEQRRLQQQLAQQMQQLNTATWGNLTGLGGLTPQYLALLQQATSSSNLGAFSGIQQMAGKSRHMPLLWTVLPSGAAISLALSNPSSTHRNPALNSMAASTPNSTAGAAMNSLTSLGTLQGLAGATVGLNNINALAGMAALNGGLGATGLTNGTAGTMDALTQAYSGIQQYAAAALPTLYSQSLLQQQSAAGSQKEGFVSYDNPVSAQAAIQAMNGFQIGMKRLKVQLKRSKNDSKPY</sequence>
<dbReference type="SUPFAM" id="SSF54928">
    <property type="entry name" value="RNA-binding domain, RBD"/>
    <property type="match status" value="2"/>
</dbReference>
<dbReference type="GO" id="GO:1990904">
    <property type="term" value="C:ribonucleoprotein complex"/>
    <property type="evidence" value="ECO:0007669"/>
    <property type="project" value="InterPro"/>
</dbReference>
<dbReference type="AlphaFoldDB" id="A0A452UA40"/>
<dbReference type="GO" id="GO:0003723">
    <property type="term" value="F:RNA binding"/>
    <property type="evidence" value="ECO:0007669"/>
    <property type="project" value="UniProtKB-UniRule"/>
</dbReference>
<dbReference type="Ensembl" id="ENSUMAT00000020766.1">
    <property type="protein sequence ID" value="ENSUMAP00000017585.1"/>
    <property type="gene ID" value="ENSUMAG00000012780.1"/>
</dbReference>
<dbReference type="FunFam" id="3.30.70.330:FF:000013">
    <property type="entry name" value="CUGBP Elav-like family member 1 isoform 2"/>
    <property type="match status" value="1"/>
</dbReference>
<dbReference type="InterPro" id="IPR012677">
    <property type="entry name" value="Nucleotide-bd_a/b_plait_sf"/>
</dbReference>